<dbReference type="SUPFAM" id="SSF103473">
    <property type="entry name" value="MFS general substrate transporter"/>
    <property type="match status" value="1"/>
</dbReference>
<evidence type="ECO:0000256" key="1">
    <source>
        <dbReference type="ARBA" id="ARBA00004651"/>
    </source>
</evidence>
<dbReference type="Pfam" id="PF07690">
    <property type="entry name" value="MFS_1"/>
    <property type="match status" value="1"/>
</dbReference>
<feature type="transmembrane region" description="Helical" evidence="5">
    <location>
        <begin position="340"/>
        <end position="360"/>
    </location>
</feature>
<comment type="caution">
    <text evidence="7">The sequence shown here is derived from an EMBL/GenBank/DDBJ whole genome shotgun (WGS) entry which is preliminary data.</text>
</comment>
<sequence>MLSLFRSLPAHSRRNLLFLAGAAFLFWCSMASQLPVLSLYVRQTGGNDSQVGLVMGAFAIGLLLSRPQLGQLADLQGRRRVLLLGTVVAAIAPIGYGLVTSVPLLMLVRIFHGLSIAAFTTGYSALVVDLSPPERKGELIGYMTLTQPVGVAIGPALGSYLQTAYGFWPTFIVAASFGTAATIGMSFIQETAPPAEDPAASSSDSAERFWAKLATPALRTPALVMLTIGLVFGTLSTFVPLLIVESRVALIPGLFYTAAAVASFSARFLAGKQSDRLGRGAFITLSLVCYVVSMGLLAQAESVAGFIVAALLEGLGAGLLIPSIVALVSDRVPAHERGRSFSLVLLGFDLGIAIAGPGLGAVSDALGYRVLFAIASGLALVALMMFITLSSKSVGRSIRFALGRSPDVYALSPSESH</sequence>
<dbReference type="CDD" id="cd17489">
    <property type="entry name" value="MFS_YfcJ_like"/>
    <property type="match status" value="1"/>
</dbReference>
<dbReference type="PANTHER" id="PTHR23531:SF1">
    <property type="entry name" value="QUINOLENE RESISTANCE PROTEIN NORA"/>
    <property type="match status" value="1"/>
</dbReference>
<dbReference type="PANTHER" id="PTHR23531">
    <property type="entry name" value="QUINOLENE RESISTANCE PROTEIN NORA"/>
    <property type="match status" value="1"/>
</dbReference>
<accession>A0ABW7CAY0</accession>
<name>A0ABW7CAY0_9CYAN</name>
<feature type="transmembrane region" description="Helical" evidence="5">
    <location>
        <begin position="81"/>
        <end position="99"/>
    </location>
</feature>
<keyword evidence="8" id="KW-1185">Reference proteome</keyword>
<feature type="domain" description="Major facilitator superfamily (MFS) profile" evidence="6">
    <location>
        <begin position="15"/>
        <end position="394"/>
    </location>
</feature>
<feature type="transmembrane region" description="Helical" evidence="5">
    <location>
        <begin position="366"/>
        <end position="389"/>
    </location>
</feature>
<dbReference type="Gene3D" id="1.20.1250.20">
    <property type="entry name" value="MFS general substrate transporter like domains"/>
    <property type="match status" value="2"/>
</dbReference>
<dbReference type="InterPro" id="IPR011701">
    <property type="entry name" value="MFS"/>
</dbReference>
<evidence type="ECO:0000259" key="6">
    <source>
        <dbReference type="PROSITE" id="PS50850"/>
    </source>
</evidence>
<feature type="transmembrane region" description="Helical" evidence="5">
    <location>
        <begin position="306"/>
        <end position="328"/>
    </location>
</feature>
<reference evidence="8" key="1">
    <citation type="journal article" date="2024" name="Algal Res.">
        <title>Biochemical, toxicological and genomic investigation of a high-biomass producing Limnothrix strain isolated from Italian shallow drinking water reservoir.</title>
        <authorList>
            <person name="Simonazzi M."/>
            <person name="Shishido T.K."/>
            <person name="Delbaje E."/>
            <person name="Wahlsten M."/>
            <person name="Fewer D.P."/>
            <person name="Sivonen K."/>
            <person name="Pezzolesi L."/>
            <person name="Pistocchi R."/>
        </authorList>
    </citation>
    <scope>NUCLEOTIDE SEQUENCE [LARGE SCALE GENOMIC DNA]</scope>
    <source>
        <strain evidence="8">LRLZ20PSL1</strain>
    </source>
</reference>
<evidence type="ECO:0000256" key="2">
    <source>
        <dbReference type="ARBA" id="ARBA00022692"/>
    </source>
</evidence>
<feature type="transmembrane region" description="Helical" evidence="5">
    <location>
        <begin position="281"/>
        <end position="300"/>
    </location>
</feature>
<evidence type="ECO:0000256" key="4">
    <source>
        <dbReference type="ARBA" id="ARBA00023136"/>
    </source>
</evidence>
<dbReference type="InterPro" id="IPR036259">
    <property type="entry name" value="MFS_trans_sf"/>
</dbReference>
<comment type="subcellular location">
    <subcellularLocation>
        <location evidence="1">Cell membrane</location>
        <topology evidence="1">Multi-pass membrane protein</topology>
    </subcellularLocation>
</comment>
<keyword evidence="2 5" id="KW-0812">Transmembrane</keyword>
<evidence type="ECO:0000256" key="5">
    <source>
        <dbReference type="SAM" id="Phobius"/>
    </source>
</evidence>
<dbReference type="Proteomes" id="UP001604335">
    <property type="component" value="Unassembled WGS sequence"/>
</dbReference>
<organism evidence="7 8">
    <name type="scientific">Limnothrix redekei LRLZ20PSL1</name>
    <dbReference type="NCBI Taxonomy" id="3112953"/>
    <lineage>
        <taxon>Bacteria</taxon>
        <taxon>Bacillati</taxon>
        <taxon>Cyanobacteriota</taxon>
        <taxon>Cyanophyceae</taxon>
        <taxon>Pseudanabaenales</taxon>
        <taxon>Pseudanabaenaceae</taxon>
        <taxon>Limnothrix</taxon>
    </lineage>
</organism>
<evidence type="ECO:0000313" key="7">
    <source>
        <dbReference type="EMBL" id="MFG3817284.1"/>
    </source>
</evidence>
<keyword evidence="4 5" id="KW-0472">Membrane</keyword>
<protein>
    <submittedName>
        <fullName evidence="7">MFS transporter</fullName>
    </submittedName>
</protein>
<keyword evidence="3 5" id="KW-1133">Transmembrane helix</keyword>
<evidence type="ECO:0000256" key="3">
    <source>
        <dbReference type="ARBA" id="ARBA00022989"/>
    </source>
</evidence>
<dbReference type="InterPro" id="IPR052714">
    <property type="entry name" value="MFS_Exporter"/>
</dbReference>
<feature type="transmembrane region" description="Helical" evidence="5">
    <location>
        <begin position="139"/>
        <end position="161"/>
    </location>
</feature>
<dbReference type="RefSeq" id="WP_393011509.1">
    <property type="nucleotide sequence ID" value="NZ_JAZAQF010000034.1"/>
</dbReference>
<evidence type="ECO:0000313" key="8">
    <source>
        <dbReference type="Proteomes" id="UP001604335"/>
    </source>
</evidence>
<dbReference type="EMBL" id="JAZAQF010000034">
    <property type="protein sequence ID" value="MFG3817284.1"/>
    <property type="molecule type" value="Genomic_DNA"/>
</dbReference>
<proteinExistence type="predicted"/>
<dbReference type="InterPro" id="IPR020846">
    <property type="entry name" value="MFS_dom"/>
</dbReference>
<gene>
    <name evidence="7" type="ORF">VPK24_06510</name>
</gene>
<dbReference type="PROSITE" id="PS50850">
    <property type="entry name" value="MFS"/>
    <property type="match status" value="1"/>
</dbReference>
<feature type="transmembrane region" description="Helical" evidence="5">
    <location>
        <begin position="222"/>
        <end position="243"/>
    </location>
</feature>
<feature type="transmembrane region" description="Helical" evidence="5">
    <location>
        <begin position="105"/>
        <end position="127"/>
    </location>
</feature>
<feature type="transmembrane region" description="Helical" evidence="5">
    <location>
        <begin position="249"/>
        <end position="269"/>
    </location>
</feature>
<feature type="transmembrane region" description="Helical" evidence="5">
    <location>
        <begin position="167"/>
        <end position="188"/>
    </location>
</feature>